<comment type="caution">
    <text evidence="2">The sequence shown here is derived from an EMBL/GenBank/DDBJ whole genome shotgun (WGS) entry which is preliminary data.</text>
</comment>
<dbReference type="AlphaFoldDB" id="A0A7C3R9W0"/>
<dbReference type="Gene3D" id="3.40.920.10">
    <property type="entry name" value="Pyruvate-ferredoxin oxidoreductase, PFOR, domain III"/>
    <property type="match status" value="1"/>
</dbReference>
<proteinExistence type="predicted"/>
<name>A0A7C3R9W0_ARCFL</name>
<evidence type="ECO:0000313" key="2">
    <source>
        <dbReference type="EMBL" id="HFW32722.1"/>
    </source>
</evidence>
<dbReference type="EMBL" id="DTLB01000042">
    <property type="protein sequence ID" value="HFW32722.1"/>
    <property type="molecule type" value="Genomic_DNA"/>
</dbReference>
<keyword evidence="1" id="KW-0560">Oxidoreductase</keyword>
<sequence>MVISYEIEFIGEREVASILREALKTDSKIEKFEEFEDGFRLRLTGARRKIVIICRGNATGSDCLLIVNSKKIPENGGIALNADKIAKKCGSKPEIAMLGALAKLGVVELKHLMRVIYRNKGYNDVLAVKKGFEAIKI</sequence>
<accession>A0A7C3R9W0</accession>
<organism evidence="2">
    <name type="scientific">Archaeoglobus fulgidus</name>
    <dbReference type="NCBI Taxonomy" id="2234"/>
    <lineage>
        <taxon>Archaea</taxon>
        <taxon>Methanobacteriati</taxon>
        <taxon>Methanobacteriota</taxon>
        <taxon>Archaeoglobi</taxon>
        <taxon>Archaeoglobales</taxon>
        <taxon>Archaeoglobaceae</taxon>
        <taxon>Archaeoglobus</taxon>
    </lineage>
</organism>
<dbReference type="GO" id="GO:0016491">
    <property type="term" value="F:oxidoreductase activity"/>
    <property type="evidence" value="ECO:0007669"/>
    <property type="project" value="UniProtKB-KW"/>
</dbReference>
<gene>
    <name evidence="2" type="ORF">ENW66_07230</name>
</gene>
<protein>
    <submittedName>
        <fullName evidence="2">Uncharacterized protein</fullName>
    </submittedName>
</protein>
<evidence type="ECO:0000256" key="1">
    <source>
        <dbReference type="ARBA" id="ARBA00023002"/>
    </source>
</evidence>
<dbReference type="InterPro" id="IPR002869">
    <property type="entry name" value="Pyrv_flavodox_OxRed_cen"/>
</dbReference>
<reference evidence="2" key="1">
    <citation type="journal article" date="2020" name="mSystems">
        <title>Genome- and Community-Level Interaction Insights into Carbon Utilization and Element Cycling Functions of Hydrothermarchaeota in Hydrothermal Sediment.</title>
        <authorList>
            <person name="Zhou Z."/>
            <person name="Liu Y."/>
            <person name="Xu W."/>
            <person name="Pan J."/>
            <person name="Luo Z.H."/>
            <person name="Li M."/>
        </authorList>
    </citation>
    <scope>NUCLEOTIDE SEQUENCE [LARGE SCALE GENOMIC DNA]</scope>
    <source>
        <strain evidence="2">SpSt-87</strain>
    </source>
</reference>